<reference evidence="1 2" key="1">
    <citation type="journal article" date="2012" name="J. Bacteriol.">
        <title>Complete genome sequence of a thermophilic methanogen, Methanocella conradii HZ254, isolated from Chinese rice field soil.</title>
        <authorList>
            <person name="Lu Z."/>
            <person name="Lu Y."/>
        </authorList>
    </citation>
    <scope>NUCLEOTIDE SEQUENCE [LARGE SCALE GENOMIC DNA]</scope>
    <source>
        <strain evidence="2">DSM 24694 / JCM 17849 / CGMCC 1.5162 / HZ254</strain>
    </source>
</reference>
<accession>H8I9V5</accession>
<dbReference type="Gene3D" id="1.10.575.10">
    <property type="entry name" value="P1 Nuclease"/>
    <property type="match status" value="1"/>
</dbReference>
<gene>
    <name evidence="1" type="ordered locus">Mtc_2178</name>
</gene>
<dbReference type="EMBL" id="CP003243">
    <property type="protein sequence ID" value="AFD00915.1"/>
    <property type="molecule type" value="Genomic_DNA"/>
</dbReference>
<dbReference type="STRING" id="1041930.Mtc_2178"/>
<evidence type="ECO:0000313" key="2">
    <source>
        <dbReference type="Proteomes" id="UP000005233"/>
    </source>
</evidence>
<name>H8I9V5_METCZ</name>
<dbReference type="Proteomes" id="UP000005233">
    <property type="component" value="Chromosome"/>
</dbReference>
<dbReference type="InterPro" id="IPR008947">
    <property type="entry name" value="PLipase_C/P1_nuclease_dom_sf"/>
</dbReference>
<keyword evidence="2" id="KW-1185">Reference proteome</keyword>
<organism evidence="1 2">
    <name type="scientific">Methanocella conradii (strain DSM 24694 / JCM 17849 / CGMCC 1.5162 / HZ254)</name>
    <dbReference type="NCBI Taxonomy" id="1041930"/>
    <lineage>
        <taxon>Archaea</taxon>
        <taxon>Methanobacteriati</taxon>
        <taxon>Methanobacteriota</taxon>
        <taxon>Stenosarchaea group</taxon>
        <taxon>Methanomicrobia</taxon>
        <taxon>Methanocellales</taxon>
        <taxon>Methanocellaceae</taxon>
        <taxon>Methanocella</taxon>
    </lineage>
</organism>
<dbReference type="eggNOG" id="arCOG04005">
    <property type="taxonomic scope" value="Archaea"/>
</dbReference>
<dbReference type="HOGENOM" id="CLU_067986_0_0_2"/>
<dbReference type="KEGG" id="mez:Mtc_2178"/>
<dbReference type="AlphaFoldDB" id="H8I9V5"/>
<proteinExistence type="predicted"/>
<dbReference type="GO" id="GO:0016788">
    <property type="term" value="F:hydrolase activity, acting on ester bonds"/>
    <property type="evidence" value="ECO:0007669"/>
    <property type="project" value="InterPro"/>
</dbReference>
<dbReference type="SUPFAM" id="SSF48537">
    <property type="entry name" value="Phospholipase C/P1 nuclease"/>
    <property type="match status" value="1"/>
</dbReference>
<protein>
    <submittedName>
        <fullName evidence="1">Zinc dependent phospholipase C</fullName>
    </submittedName>
</protein>
<evidence type="ECO:0000313" key="1">
    <source>
        <dbReference type="EMBL" id="AFD00915.1"/>
    </source>
</evidence>
<sequence>MRIANRKSMVIGALFVLVTITNTAFVPALAFKVIEQTNMPIMMFEPIVKDAKQINDTGPTKEQVNFVFEAIKASNLTNKEKTELMKNLEDIWSGESILPASEKQEVIVKVATIVFDYYGIDEREVGVLWNGNVHSDLAQTAGIKWGTGYYDILYNHASDPDTWGIWQQWQHYSWGGAGDKCKLFADSARDKIKNQSDPIGGYTDLSVSMHYMSDIANPWHTKPLEYQLHHIDYENYVSGNWTSGIAYCNDVNNNWYYYYVSDPKASVDNLASVSTQYFGYIDSKISQGGDWGNDATVISDTRTVLLHAIRYDMGLVDYVRR</sequence>